<keyword evidence="3" id="KW-0808">Transferase</keyword>
<accession>A0A0H2RQB1</accession>
<dbReference type="InterPro" id="IPR041698">
    <property type="entry name" value="Methyltransf_25"/>
</dbReference>
<reference evidence="3 4" key="1">
    <citation type="submission" date="2015-04" db="EMBL/GenBank/DDBJ databases">
        <title>Complete genome sequence of Schizopora paradoxa KUC8140, a cosmopolitan wood degrader in East Asia.</title>
        <authorList>
            <consortium name="DOE Joint Genome Institute"/>
            <person name="Min B."/>
            <person name="Park H."/>
            <person name="Jang Y."/>
            <person name="Kim J.-J."/>
            <person name="Kim K.H."/>
            <person name="Pangilinan J."/>
            <person name="Lipzen A."/>
            <person name="Riley R."/>
            <person name="Grigoriev I.V."/>
            <person name="Spatafora J.W."/>
            <person name="Choi I.-G."/>
        </authorList>
    </citation>
    <scope>NUCLEOTIDE SEQUENCE [LARGE SCALE GENOMIC DNA]</scope>
    <source>
        <strain evidence="3 4">KUC8140</strain>
    </source>
</reference>
<dbReference type="InterPro" id="IPR029063">
    <property type="entry name" value="SAM-dependent_MTases_sf"/>
</dbReference>
<evidence type="ECO:0000259" key="2">
    <source>
        <dbReference type="Pfam" id="PF13649"/>
    </source>
</evidence>
<protein>
    <submittedName>
        <fullName evidence="3">S-adenosyl-L-methionine-dependent methyltransferase</fullName>
    </submittedName>
</protein>
<dbReference type="PANTHER" id="PTHR43591">
    <property type="entry name" value="METHYLTRANSFERASE"/>
    <property type="match status" value="1"/>
</dbReference>
<name>A0A0H2RQB1_9AGAM</name>
<gene>
    <name evidence="3" type="ORF">SCHPADRAFT_997026</name>
</gene>
<evidence type="ECO:0000313" key="4">
    <source>
        <dbReference type="Proteomes" id="UP000053477"/>
    </source>
</evidence>
<feature type="domain" description="Methyltransferase" evidence="2">
    <location>
        <begin position="9"/>
        <end position="107"/>
    </location>
</feature>
<dbReference type="SUPFAM" id="SSF53335">
    <property type="entry name" value="S-adenosyl-L-methionine-dependent methyltransferases"/>
    <property type="match status" value="1"/>
</dbReference>
<organism evidence="3 4">
    <name type="scientific">Schizopora paradoxa</name>
    <dbReference type="NCBI Taxonomy" id="27342"/>
    <lineage>
        <taxon>Eukaryota</taxon>
        <taxon>Fungi</taxon>
        <taxon>Dikarya</taxon>
        <taxon>Basidiomycota</taxon>
        <taxon>Agaricomycotina</taxon>
        <taxon>Agaricomycetes</taxon>
        <taxon>Hymenochaetales</taxon>
        <taxon>Schizoporaceae</taxon>
        <taxon>Schizopora</taxon>
    </lineage>
</organism>
<evidence type="ECO:0000313" key="3">
    <source>
        <dbReference type="EMBL" id="KLO13812.1"/>
    </source>
</evidence>
<keyword evidence="4" id="KW-1185">Reference proteome</keyword>
<dbReference type="EMBL" id="KQ085953">
    <property type="protein sequence ID" value="KLO13812.1"/>
    <property type="molecule type" value="Genomic_DNA"/>
</dbReference>
<sequence>MKFASGSKVLDLGTGDGSWIDSLARNAVDVQFVGVDASSYLFPRTHPRNVRFIAAPPTKLPSSWNNQFDVVNQHLLTHAPHLSVPTLMPSEWPIVLAEILRVLKSGGSAYFSDNATGPAIESGSDSEDSDSEGSSRYRKSMGWNITQSRLRTLLEDAGFINIRPIALPTEDAKAGRVSTVAYKA</sequence>
<dbReference type="CDD" id="cd02440">
    <property type="entry name" value="AdoMet_MTases"/>
    <property type="match status" value="1"/>
</dbReference>
<keyword evidence="3" id="KW-0489">Methyltransferase</keyword>
<dbReference type="Pfam" id="PF13649">
    <property type="entry name" value="Methyltransf_25"/>
    <property type="match status" value="1"/>
</dbReference>
<feature type="region of interest" description="Disordered" evidence="1">
    <location>
        <begin position="114"/>
        <end position="138"/>
    </location>
</feature>
<dbReference type="FunCoup" id="A0A0H2RQB1">
    <property type="interactions" value="3"/>
</dbReference>
<dbReference type="GO" id="GO:0032259">
    <property type="term" value="P:methylation"/>
    <property type="evidence" value="ECO:0007669"/>
    <property type="project" value="UniProtKB-KW"/>
</dbReference>
<proteinExistence type="predicted"/>
<dbReference type="Gene3D" id="3.40.50.150">
    <property type="entry name" value="Vaccinia Virus protein VP39"/>
    <property type="match status" value="1"/>
</dbReference>
<dbReference type="InParanoid" id="A0A0H2RQB1"/>
<dbReference type="OrthoDB" id="2013972at2759"/>
<evidence type="ECO:0000256" key="1">
    <source>
        <dbReference type="SAM" id="MobiDB-lite"/>
    </source>
</evidence>
<dbReference type="Proteomes" id="UP000053477">
    <property type="component" value="Unassembled WGS sequence"/>
</dbReference>
<dbReference type="AlphaFoldDB" id="A0A0H2RQB1"/>
<dbReference type="GO" id="GO:0008168">
    <property type="term" value="F:methyltransferase activity"/>
    <property type="evidence" value="ECO:0007669"/>
    <property type="project" value="UniProtKB-KW"/>
</dbReference>